<keyword evidence="3" id="KW-1185">Reference proteome</keyword>
<feature type="compositionally biased region" description="Basic and acidic residues" evidence="1">
    <location>
        <begin position="143"/>
        <end position="158"/>
    </location>
</feature>
<reference evidence="2 3" key="1">
    <citation type="journal article" date="2011" name="PLoS Genet.">
        <title>Genome sequencing and comparative transcriptomics of the model entomopathogenic fungi Metarhizium anisopliae and M. acridum.</title>
        <authorList>
            <person name="Gao Q."/>
            <person name="Jin K."/>
            <person name="Ying S.H."/>
            <person name="Zhang Y."/>
            <person name="Xiao G."/>
            <person name="Shang Y."/>
            <person name="Duan Z."/>
            <person name="Hu X."/>
            <person name="Xie X.Q."/>
            <person name="Zhou G."/>
            <person name="Peng G."/>
            <person name="Luo Z."/>
            <person name="Huang W."/>
            <person name="Wang B."/>
            <person name="Fang W."/>
            <person name="Wang S."/>
            <person name="Zhong Y."/>
            <person name="Ma L.J."/>
            <person name="St Leger R.J."/>
            <person name="Zhao G.P."/>
            <person name="Pei Y."/>
            <person name="Feng M.G."/>
            <person name="Xia Y."/>
            <person name="Wang C."/>
        </authorList>
    </citation>
    <scope>NUCLEOTIDE SEQUENCE [LARGE SCALE GENOMIC DNA]</scope>
    <source>
        <strain evidence="3">ARSEF 23 / ATCC MYA-3075</strain>
    </source>
</reference>
<feature type="compositionally biased region" description="Polar residues" evidence="1">
    <location>
        <begin position="110"/>
        <end position="132"/>
    </location>
</feature>
<dbReference type="AlphaFoldDB" id="E9EN01"/>
<reference evidence="2 3" key="2">
    <citation type="journal article" date="2014" name="Proc. Natl. Acad. Sci. U.S.A.">
        <title>Trajectory and genomic determinants of fungal-pathogen speciation and host adaptation.</title>
        <authorList>
            <person name="Hu X."/>
            <person name="Xiao G."/>
            <person name="Zheng P."/>
            <person name="Shang Y."/>
            <person name="Su Y."/>
            <person name="Zhang X."/>
            <person name="Liu X."/>
            <person name="Zhan S."/>
            <person name="St Leger R.J."/>
            <person name="Wang C."/>
        </authorList>
    </citation>
    <scope>GENOME REANNOTATION</scope>
    <source>
        <strain evidence="3">ARSEF 23 / ATCC MYA-3075</strain>
    </source>
</reference>
<gene>
    <name evidence="2" type="ORF">MAA_00752</name>
</gene>
<feature type="compositionally biased region" description="Basic residues" evidence="1">
    <location>
        <begin position="133"/>
        <end position="142"/>
    </location>
</feature>
<dbReference type="GeneID" id="19255038"/>
<dbReference type="Proteomes" id="UP000002498">
    <property type="component" value="Unassembled WGS sequence"/>
</dbReference>
<feature type="region of interest" description="Disordered" evidence="1">
    <location>
        <begin position="93"/>
        <end position="158"/>
    </location>
</feature>
<sequence>MAAAGTSNWRDLVGSLRLSHDELFDFHQSHFSADAVASFGSDFLNPTERQEVYESNAGEDWNGDVDDGLGYYEDGVKRTLTDEQIEIFRHSELRDLERQQEHDKLPKSIGTMTGRSQLTSMEHNSTANLATRSSKKKKKKARSEKQDNPKPDLRKRTWDVVDAGLDSLDYD</sequence>
<dbReference type="HOGENOM" id="CLU_086075_0_0_1"/>
<evidence type="ECO:0000313" key="3">
    <source>
        <dbReference type="Proteomes" id="UP000002498"/>
    </source>
</evidence>
<dbReference type="InterPro" id="IPR024526">
    <property type="entry name" value="DUF3807"/>
</dbReference>
<dbReference type="OrthoDB" id="5335351at2759"/>
<organism evidence="2 3">
    <name type="scientific">Metarhizium robertsii (strain ARSEF 23 / ATCC MYA-3075)</name>
    <name type="common">Metarhizium anisopliae (strain ARSEF 23)</name>
    <dbReference type="NCBI Taxonomy" id="655844"/>
    <lineage>
        <taxon>Eukaryota</taxon>
        <taxon>Fungi</taxon>
        <taxon>Dikarya</taxon>
        <taxon>Ascomycota</taxon>
        <taxon>Pezizomycotina</taxon>
        <taxon>Sordariomycetes</taxon>
        <taxon>Hypocreomycetidae</taxon>
        <taxon>Hypocreales</taxon>
        <taxon>Clavicipitaceae</taxon>
        <taxon>Metarhizium</taxon>
    </lineage>
</organism>
<dbReference type="Pfam" id="PF12720">
    <property type="entry name" value="DUF3807"/>
    <property type="match status" value="1"/>
</dbReference>
<proteinExistence type="predicted"/>
<dbReference type="RefSeq" id="XP_007816941.2">
    <property type="nucleotide sequence ID" value="XM_007818750.2"/>
</dbReference>
<dbReference type="PANTHER" id="PTHR40642:SF1">
    <property type="entry name" value="YALI0F31295P"/>
    <property type="match status" value="1"/>
</dbReference>
<evidence type="ECO:0000313" key="2">
    <source>
        <dbReference type="EMBL" id="EFZ03678.2"/>
    </source>
</evidence>
<dbReference type="PANTHER" id="PTHR40642">
    <property type="entry name" value="YALI0F31295P"/>
    <property type="match status" value="1"/>
</dbReference>
<dbReference type="KEGG" id="maj:MAA_00752"/>
<feature type="compositionally biased region" description="Basic and acidic residues" evidence="1">
    <location>
        <begin position="93"/>
        <end position="106"/>
    </location>
</feature>
<dbReference type="EMBL" id="ADNJ02000007">
    <property type="protein sequence ID" value="EFZ03678.2"/>
    <property type="molecule type" value="Genomic_DNA"/>
</dbReference>
<name>E9EN01_METRA</name>
<evidence type="ECO:0000256" key="1">
    <source>
        <dbReference type="SAM" id="MobiDB-lite"/>
    </source>
</evidence>
<protein>
    <submittedName>
        <fullName evidence="2">Uncharacterized protein</fullName>
    </submittedName>
</protein>
<comment type="caution">
    <text evidence="2">The sequence shown here is derived from an EMBL/GenBank/DDBJ whole genome shotgun (WGS) entry which is preliminary data.</text>
</comment>
<accession>E9EN01</accession>